<evidence type="ECO:0000256" key="1">
    <source>
        <dbReference type="SAM" id="Coils"/>
    </source>
</evidence>
<feature type="coiled-coil region" evidence="1">
    <location>
        <begin position="43"/>
        <end position="70"/>
    </location>
</feature>
<accession>A0AAW1T484</accession>
<keyword evidence="4" id="KW-1185">Reference proteome</keyword>
<evidence type="ECO:0000313" key="4">
    <source>
        <dbReference type="Proteomes" id="UP001485043"/>
    </source>
</evidence>
<evidence type="ECO:0000313" key="3">
    <source>
        <dbReference type="EMBL" id="KAK9863432.1"/>
    </source>
</evidence>
<dbReference type="Proteomes" id="UP001485043">
    <property type="component" value="Unassembled WGS sequence"/>
</dbReference>
<feature type="compositionally biased region" description="Polar residues" evidence="2">
    <location>
        <begin position="351"/>
        <end position="371"/>
    </location>
</feature>
<evidence type="ECO:0000256" key="2">
    <source>
        <dbReference type="SAM" id="MobiDB-lite"/>
    </source>
</evidence>
<reference evidence="3 4" key="1">
    <citation type="journal article" date="2024" name="Nat. Commun.">
        <title>Phylogenomics reveals the evolutionary origins of lichenization in chlorophyte algae.</title>
        <authorList>
            <person name="Puginier C."/>
            <person name="Libourel C."/>
            <person name="Otte J."/>
            <person name="Skaloud P."/>
            <person name="Haon M."/>
            <person name="Grisel S."/>
            <person name="Petersen M."/>
            <person name="Berrin J.G."/>
            <person name="Delaux P.M."/>
            <person name="Dal Grande F."/>
            <person name="Keller J."/>
        </authorList>
    </citation>
    <scope>NUCLEOTIDE SEQUENCE [LARGE SCALE GENOMIC DNA]</scope>
    <source>
        <strain evidence="3 4">SAG 2523</strain>
    </source>
</reference>
<proteinExistence type="predicted"/>
<sequence length="465" mass="50642">MAAFLWSRILEAVDLQRGWRARSRPLPWDLPGAMAARKSVQIAKNLDASLISLKATADQLQQLCMEHEDAGDSVAECARQLNRSSLQCIQAALDKVHCELLCDFVRTVTYHSSNRAVQCPIGMSRRRWFQDHTEPFAAQDNANRLRMARGSMLLIEGEVEAILQGLSKQSSRRISIGRGLRGRQREGRGHHSHELINRWALTVAEGFQKPKRPGVEAREQIYLRTMRPYRAAGSPDVTPRASLFTDLAGSFSEQSYDEPPFVLSRHFNQHVEEFEHGFGDEDEIDDSRSHSSDDETKATLKTNRELQADAEGQEPIMDALMLYIPPSAVHPKSIHGPATELNSPTPPITRASPTSPASRNVTRTASPSTPSRMGHRAAVGTPAIRRSAGSGVAVGAQSAGMSSQATPPLGGPEQLSLAVLSQQLSNLSSPSWGLSALPSPTHAPVGSPLATVSATEFLQLGGVKH</sequence>
<name>A0AAW1T484_9CHLO</name>
<feature type="region of interest" description="Disordered" evidence="2">
    <location>
        <begin position="331"/>
        <end position="413"/>
    </location>
</feature>
<feature type="compositionally biased region" description="Low complexity" evidence="2">
    <location>
        <begin position="387"/>
        <end position="405"/>
    </location>
</feature>
<feature type="compositionally biased region" description="Basic and acidic residues" evidence="2">
    <location>
        <begin position="286"/>
        <end position="307"/>
    </location>
</feature>
<organism evidence="3 4">
    <name type="scientific">Apatococcus fuscideae</name>
    <dbReference type="NCBI Taxonomy" id="2026836"/>
    <lineage>
        <taxon>Eukaryota</taxon>
        <taxon>Viridiplantae</taxon>
        <taxon>Chlorophyta</taxon>
        <taxon>core chlorophytes</taxon>
        <taxon>Trebouxiophyceae</taxon>
        <taxon>Chlorellales</taxon>
        <taxon>Chlorellaceae</taxon>
        <taxon>Apatococcus</taxon>
    </lineage>
</organism>
<comment type="caution">
    <text evidence="3">The sequence shown here is derived from an EMBL/GenBank/DDBJ whole genome shotgun (WGS) entry which is preliminary data.</text>
</comment>
<dbReference type="EMBL" id="JALJOV010000472">
    <property type="protein sequence ID" value="KAK9863432.1"/>
    <property type="molecule type" value="Genomic_DNA"/>
</dbReference>
<gene>
    <name evidence="3" type="ORF">WJX84_001983</name>
</gene>
<protein>
    <submittedName>
        <fullName evidence="3">Uncharacterized protein</fullName>
    </submittedName>
</protein>
<feature type="region of interest" description="Disordered" evidence="2">
    <location>
        <begin position="279"/>
        <end position="310"/>
    </location>
</feature>
<dbReference type="AlphaFoldDB" id="A0AAW1T484"/>
<keyword evidence="1" id="KW-0175">Coiled coil</keyword>